<evidence type="ECO:0000313" key="3">
    <source>
        <dbReference type="Proteomes" id="UP001364890"/>
    </source>
</evidence>
<protein>
    <recommendedName>
        <fullName evidence="4">Tyr recombinase domain-containing protein</fullName>
    </recommendedName>
</protein>
<accession>A0ABU8EZ52</accession>
<dbReference type="SUPFAM" id="SSF56349">
    <property type="entry name" value="DNA breaking-rejoining enzymes"/>
    <property type="match status" value="1"/>
</dbReference>
<dbReference type="Proteomes" id="UP001364890">
    <property type="component" value="Unassembled WGS sequence"/>
</dbReference>
<dbReference type="RefSeq" id="WP_336495607.1">
    <property type="nucleotide sequence ID" value="NZ_JBAWSY010000001.1"/>
</dbReference>
<dbReference type="InterPro" id="IPR011010">
    <property type="entry name" value="DNA_brk_join_enz"/>
</dbReference>
<organism evidence="2 3">
    <name type="scientific">Psychrobacillus mangrovi</name>
    <dbReference type="NCBI Taxonomy" id="3117745"/>
    <lineage>
        <taxon>Bacteria</taxon>
        <taxon>Bacillati</taxon>
        <taxon>Bacillota</taxon>
        <taxon>Bacilli</taxon>
        <taxon>Bacillales</taxon>
        <taxon>Bacillaceae</taxon>
        <taxon>Psychrobacillus</taxon>
    </lineage>
</organism>
<keyword evidence="3" id="KW-1185">Reference proteome</keyword>
<evidence type="ECO:0000256" key="1">
    <source>
        <dbReference type="ARBA" id="ARBA00023172"/>
    </source>
</evidence>
<proteinExistence type="predicted"/>
<evidence type="ECO:0008006" key="4">
    <source>
        <dbReference type="Google" id="ProtNLM"/>
    </source>
</evidence>
<name>A0ABU8EZ52_9BACI</name>
<gene>
    <name evidence="2" type="ORF">WAX74_00040</name>
</gene>
<dbReference type="EMBL" id="JBAWSY010000001">
    <property type="protein sequence ID" value="MEI4768049.1"/>
    <property type="molecule type" value="Genomic_DNA"/>
</dbReference>
<keyword evidence="1" id="KW-0233">DNA recombination</keyword>
<comment type="caution">
    <text evidence="2">The sequence shown here is derived from an EMBL/GenBank/DDBJ whole genome shotgun (WGS) entry which is preliminary data.</text>
</comment>
<reference evidence="2 3" key="1">
    <citation type="submission" date="2024-01" db="EMBL/GenBank/DDBJ databases">
        <title>Seven novel Bacillus-like species.</title>
        <authorList>
            <person name="Liu G."/>
        </authorList>
    </citation>
    <scope>NUCLEOTIDE SEQUENCE [LARGE SCALE GENOMIC DNA]</scope>
    <source>
        <strain evidence="2 3">FJAT-51614</strain>
    </source>
</reference>
<dbReference type="Gene3D" id="1.10.443.10">
    <property type="entry name" value="Intergrase catalytic core"/>
    <property type="match status" value="1"/>
</dbReference>
<evidence type="ECO:0000313" key="2">
    <source>
        <dbReference type="EMBL" id="MEI4768049.1"/>
    </source>
</evidence>
<dbReference type="InterPro" id="IPR013762">
    <property type="entry name" value="Integrase-like_cat_sf"/>
</dbReference>
<sequence length="44" mass="5182">MNDSHTRYIFKMISTSTEINKEIHLHQLRHSYATQLLNKVPVVS</sequence>